<dbReference type="InterPro" id="IPR002577">
    <property type="entry name" value="HTH_HxlR"/>
</dbReference>
<gene>
    <name evidence="5" type="ORF">OCK72_00035</name>
</gene>
<dbReference type="Pfam" id="PF01638">
    <property type="entry name" value="HxlR"/>
    <property type="match status" value="1"/>
</dbReference>
<proteinExistence type="predicted"/>
<keyword evidence="2" id="KW-0238">DNA-binding</keyword>
<dbReference type="InterPro" id="IPR036388">
    <property type="entry name" value="WH-like_DNA-bd_sf"/>
</dbReference>
<reference evidence="5" key="1">
    <citation type="submission" date="2022-09" db="EMBL/GenBank/DDBJ databases">
        <authorList>
            <person name="Zoaiter M."/>
        </authorList>
    </citation>
    <scope>NUCLEOTIDE SEQUENCE</scope>
    <source>
        <strain evidence="5">DSM 19848</strain>
    </source>
</reference>
<sequence length="125" mass="14463">MKYQPKLEKDPMCPVEYGLDIFGGKWKARIICVLSAKKFMRYNEIKKELNNITDAVLAAMLKELVENDVVSRIQYNEIPPRVEYSLTDTGNSVIPILESICKWSRENSKEDLEKKLPTCRTCPHL</sequence>
<evidence type="ECO:0000256" key="2">
    <source>
        <dbReference type="ARBA" id="ARBA00023125"/>
    </source>
</evidence>
<evidence type="ECO:0000259" key="4">
    <source>
        <dbReference type="PROSITE" id="PS51118"/>
    </source>
</evidence>
<dbReference type="PROSITE" id="PS51118">
    <property type="entry name" value="HTH_HXLR"/>
    <property type="match status" value="1"/>
</dbReference>
<dbReference type="EMBL" id="JAOXXL010000001">
    <property type="protein sequence ID" value="MCY7007032.1"/>
    <property type="molecule type" value="Genomic_DNA"/>
</dbReference>
<protein>
    <submittedName>
        <fullName evidence="5">Helix-turn-helix transcriptional regulator</fullName>
    </submittedName>
</protein>
<dbReference type="PANTHER" id="PTHR33204:SF29">
    <property type="entry name" value="TRANSCRIPTIONAL REGULATOR"/>
    <property type="match status" value="1"/>
</dbReference>
<evidence type="ECO:0000313" key="5">
    <source>
        <dbReference type="EMBL" id="MCY7007032.1"/>
    </source>
</evidence>
<dbReference type="Gene3D" id="1.10.10.10">
    <property type="entry name" value="Winged helix-like DNA-binding domain superfamily/Winged helix DNA-binding domain"/>
    <property type="match status" value="1"/>
</dbReference>
<dbReference type="Proteomes" id="UP001062738">
    <property type="component" value="Unassembled WGS sequence"/>
</dbReference>
<organism evidence="5 6">
    <name type="scientific">Fusobacterium simiae</name>
    <dbReference type="NCBI Taxonomy" id="855"/>
    <lineage>
        <taxon>Bacteria</taxon>
        <taxon>Fusobacteriati</taxon>
        <taxon>Fusobacteriota</taxon>
        <taxon>Fusobacteriia</taxon>
        <taxon>Fusobacteriales</taxon>
        <taxon>Fusobacteriaceae</taxon>
        <taxon>Fusobacterium</taxon>
    </lineage>
</organism>
<keyword evidence="1" id="KW-0805">Transcription regulation</keyword>
<accession>A0ABT4DEL6</accession>
<dbReference type="RefSeq" id="WP_265151081.1">
    <property type="nucleotide sequence ID" value="NZ_JAOXXL010000001.1"/>
</dbReference>
<feature type="domain" description="HTH hxlR-type" evidence="4">
    <location>
        <begin position="13"/>
        <end position="112"/>
    </location>
</feature>
<dbReference type="InterPro" id="IPR036390">
    <property type="entry name" value="WH_DNA-bd_sf"/>
</dbReference>
<evidence type="ECO:0000313" key="6">
    <source>
        <dbReference type="Proteomes" id="UP001062738"/>
    </source>
</evidence>
<evidence type="ECO:0000256" key="3">
    <source>
        <dbReference type="ARBA" id="ARBA00023163"/>
    </source>
</evidence>
<dbReference type="SUPFAM" id="SSF46785">
    <property type="entry name" value="Winged helix' DNA-binding domain"/>
    <property type="match status" value="1"/>
</dbReference>
<dbReference type="PANTHER" id="PTHR33204">
    <property type="entry name" value="TRANSCRIPTIONAL REGULATOR, MARR FAMILY"/>
    <property type="match status" value="1"/>
</dbReference>
<evidence type="ECO:0000256" key="1">
    <source>
        <dbReference type="ARBA" id="ARBA00023015"/>
    </source>
</evidence>
<comment type="caution">
    <text evidence="5">The sequence shown here is derived from an EMBL/GenBank/DDBJ whole genome shotgun (WGS) entry which is preliminary data.</text>
</comment>
<keyword evidence="3" id="KW-0804">Transcription</keyword>
<keyword evidence="6" id="KW-1185">Reference proteome</keyword>
<name>A0ABT4DEL6_FUSSI</name>